<dbReference type="AlphaFoldDB" id="A0A9P7N965"/>
<keyword evidence="1" id="KW-0812">Transmembrane</keyword>
<reference evidence="2" key="1">
    <citation type="journal article" date="2020" name="bioRxiv">
        <title>Whole genome comparisons of ergot fungi reveals the divergence and evolution of species within the genus Claviceps are the result of varying mechanisms driving genome evolution and host range expansion.</title>
        <authorList>
            <person name="Wyka S.A."/>
            <person name="Mondo S.J."/>
            <person name="Liu M."/>
            <person name="Dettman J."/>
            <person name="Nalam V."/>
            <person name="Broders K.D."/>
        </authorList>
    </citation>
    <scope>NUCLEOTIDE SEQUENCE</scope>
    <source>
        <strain evidence="2">CCC 602</strain>
    </source>
</reference>
<protein>
    <submittedName>
        <fullName evidence="2">Uncharacterized protein</fullName>
    </submittedName>
</protein>
<dbReference type="GO" id="GO:0000329">
    <property type="term" value="C:fungal-type vacuole membrane"/>
    <property type="evidence" value="ECO:0007669"/>
    <property type="project" value="InterPro"/>
</dbReference>
<sequence length="347" mass="37994">MSSKYEITQTESGHVSHVSGSSRNGKKAALKNHCKRFWWLHLIIFLCVSAAVICIVIFVGVGKIAQSKINSADLEIQSTQVLDSQPDKFLMQIDSTITTDGTVKADIDPFLGDLTLLDVPNAKPFIQVPFPATNANKFQTVNISQEVTIADMDAFEQFNMNFFQKEIVRISIHGKTQVQPAGLSKKYDVDFYKVAEFKGLNKLNGTTLSDMQIKIGIPQEGVPNFHATATIHNPSYYTIDLGNATFNNYADGQLLGKLTIQNLVLKPGQNVAPVSAELDQALIISIATKKPYCQDRKLPVELLGTDVKKGSQTIPWLLAALASANQTVELSLDDTFKAAGLPFPGCF</sequence>
<dbReference type="PANTHER" id="PTHR35895">
    <property type="entry name" value="CHROMOSOME 16, WHOLE GENOME SHOTGUN SEQUENCE"/>
    <property type="match status" value="1"/>
</dbReference>
<evidence type="ECO:0000313" key="3">
    <source>
        <dbReference type="Proteomes" id="UP000748025"/>
    </source>
</evidence>
<gene>
    <name evidence="2" type="ORF">E4U43_001846</name>
</gene>
<dbReference type="PANTHER" id="PTHR35895:SF1">
    <property type="entry name" value="LIPID-BINDING SERUM GLYCOPROTEIN C-TERMINAL DOMAIN-CONTAINING PROTEIN"/>
    <property type="match status" value="1"/>
</dbReference>
<feature type="transmembrane region" description="Helical" evidence="1">
    <location>
        <begin position="37"/>
        <end position="61"/>
    </location>
</feature>
<organism evidence="2 3">
    <name type="scientific">Claviceps pusilla</name>
    <dbReference type="NCBI Taxonomy" id="123648"/>
    <lineage>
        <taxon>Eukaryota</taxon>
        <taxon>Fungi</taxon>
        <taxon>Dikarya</taxon>
        <taxon>Ascomycota</taxon>
        <taxon>Pezizomycotina</taxon>
        <taxon>Sordariomycetes</taxon>
        <taxon>Hypocreomycetidae</taxon>
        <taxon>Hypocreales</taxon>
        <taxon>Clavicipitaceae</taxon>
        <taxon>Claviceps</taxon>
    </lineage>
</organism>
<dbReference type="Proteomes" id="UP000748025">
    <property type="component" value="Unassembled WGS sequence"/>
</dbReference>
<keyword evidence="3" id="KW-1185">Reference proteome</keyword>
<keyword evidence="1" id="KW-0472">Membrane</keyword>
<evidence type="ECO:0000313" key="2">
    <source>
        <dbReference type="EMBL" id="KAG5999812.1"/>
    </source>
</evidence>
<dbReference type="OrthoDB" id="10039566at2759"/>
<proteinExistence type="predicted"/>
<keyword evidence="1" id="KW-1133">Transmembrane helix</keyword>
<evidence type="ECO:0000256" key="1">
    <source>
        <dbReference type="SAM" id="Phobius"/>
    </source>
</evidence>
<comment type="caution">
    <text evidence="2">The sequence shown here is derived from an EMBL/GenBank/DDBJ whole genome shotgun (WGS) entry which is preliminary data.</text>
</comment>
<accession>A0A9P7N965</accession>
<name>A0A9P7N965_9HYPO</name>
<dbReference type="InterPro" id="IPR046368">
    <property type="entry name" value="Tag1"/>
</dbReference>
<dbReference type="EMBL" id="SRPW01001620">
    <property type="protein sequence ID" value="KAG5999812.1"/>
    <property type="molecule type" value="Genomic_DNA"/>
</dbReference>
<dbReference type="Pfam" id="PF12505">
    <property type="entry name" value="DUF3712"/>
    <property type="match status" value="1"/>
</dbReference>
<dbReference type="InterPro" id="IPR022185">
    <property type="entry name" value="DUF3712"/>
</dbReference>